<evidence type="ECO:0000313" key="3">
    <source>
        <dbReference type="EMBL" id="PHN99106.1"/>
    </source>
</evidence>
<evidence type="ECO:0000313" key="2">
    <source>
        <dbReference type="EMBL" id="MDP2541442.1"/>
    </source>
</evidence>
<proteinExistence type="predicted"/>
<dbReference type="AlphaFoldDB" id="A0A2G1BYL6"/>
<evidence type="ECO:0000313" key="4">
    <source>
        <dbReference type="Proteomes" id="UP000222163"/>
    </source>
</evidence>
<keyword evidence="1 2" id="KW-0378">Hydrolase</keyword>
<dbReference type="EMBL" id="PDUU01000001">
    <property type="protein sequence ID" value="PHN99106.1"/>
    <property type="molecule type" value="Genomic_DNA"/>
</dbReference>
<keyword evidence="5" id="KW-1185">Reference proteome</keyword>
<dbReference type="InterPro" id="IPR000490">
    <property type="entry name" value="Glyco_hydro_17"/>
</dbReference>
<dbReference type="Pfam" id="PF00332">
    <property type="entry name" value="Glyco_hydro_17"/>
    <property type="match status" value="1"/>
</dbReference>
<dbReference type="PANTHER" id="PTHR32227">
    <property type="entry name" value="GLUCAN ENDO-1,3-BETA-GLUCOSIDASE BG1-RELATED-RELATED"/>
    <property type="match status" value="1"/>
</dbReference>
<dbReference type="EMBL" id="JAUYVU010000005">
    <property type="protein sequence ID" value="MDP2541442.1"/>
    <property type="molecule type" value="Genomic_DNA"/>
</dbReference>
<dbReference type="SUPFAM" id="SSF51445">
    <property type="entry name" value="(Trans)glycosidases"/>
    <property type="match status" value="1"/>
</dbReference>
<dbReference type="Proteomes" id="UP001242342">
    <property type="component" value="Unassembled WGS sequence"/>
</dbReference>
<accession>A0A2G1BYL6</accession>
<dbReference type="Proteomes" id="UP000222163">
    <property type="component" value="Unassembled WGS sequence"/>
</dbReference>
<dbReference type="Gene3D" id="3.20.20.80">
    <property type="entry name" value="Glycosidases"/>
    <property type="match status" value="1"/>
</dbReference>
<evidence type="ECO:0000313" key="5">
    <source>
        <dbReference type="Proteomes" id="UP001242342"/>
    </source>
</evidence>
<dbReference type="InterPro" id="IPR044965">
    <property type="entry name" value="Glyco_hydro_17_plant"/>
</dbReference>
<reference evidence="3" key="2">
    <citation type="submission" date="2017-10" db="EMBL/GenBank/DDBJ databases">
        <authorList>
            <person name="Enke T.N."/>
            <person name="Cordero O.X."/>
        </authorList>
    </citation>
    <scope>NUCLEOTIDE SEQUENCE</scope>
    <source>
        <strain evidence="3">4G03</strain>
    </source>
</reference>
<dbReference type="InterPro" id="IPR017853">
    <property type="entry name" value="GH"/>
</dbReference>
<reference evidence="2 5" key="3">
    <citation type="submission" date="2023-07" db="EMBL/GenBank/DDBJ databases">
        <title>Genome content predicts the carbon catabolic preferences of heterotrophic bacteria.</title>
        <authorList>
            <person name="Gralka M."/>
        </authorList>
    </citation>
    <scope>NUCLEOTIDE SEQUENCE [LARGE SCALE GENOMIC DNA]</scope>
    <source>
        <strain evidence="2 5">4G03</strain>
    </source>
</reference>
<dbReference type="GO" id="GO:0005975">
    <property type="term" value="P:carbohydrate metabolic process"/>
    <property type="evidence" value="ECO:0007669"/>
    <property type="project" value="InterPro"/>
</dbReference>
<evidence type="ECO:0000256" key="1">
    <source>
        <dbReference type="ARBA" id="ARBA00022801"/>
    </source>
</evidence>
<sequence>MNHSIFKSIIGVNFSNTFQSTGKQVSATKAVAQIKATGVKTVKMFTYNQADCISAFAKEGLQVLVDVPNGDLKACAKNDSTTINTIVDVLSNNASSIPMICVGNEPLGSWWNNAYAPYLVEAITNIKTAIKAKGLSTKVTVPFNYAIMGNSYPPSAGAFNSSLKNTILDVCAILKEDNSVFMVNVYPFITQNNQPNNVHLDYCLFTAVEKHWVHDGSYTYKNIFDAMYDALYVALGNNGYGSLPIVIGEAGWPTGPTATYSTATKANARTFNQNLINHCKSGNGTPRNPNVRIPCFIFEMYDEDKKPTGAGLFEQHWGVYGYNSQSKNYEAKYSLTW</sequence>
<comment type="caution">
    <text evidence="3">The sequence shown here is derived from an EMBL/GenBank/DDBJ whole genome shotgun (WGS) entry which is preliminary data.</text>
</comment>
<organism evidence="3 4">
    <name type="scientific">Tenacibaculum discolor</name>
    <dbReference type="NCBI Taxonomy" id="361581"/>
    <lineage>
        <taxon>Bacteria</taxon>
        <taxon>Pseudomonadati</taxon>
        <taxon>Bacteroidota</taxon>
        <taxon>Flavobacteriia</taxon>
        <taxon>Flavobacteriales</taxon>
        <taxon>Flavobacteriaceae</taxon>
        <taxon>Tenacibaculum</taxon>
    </lineage>
</organism>
<gene>
    <name evidence="3" type="ORF">CSC81_00355</name>
    <name evidence="2" type="ORF">Q8W23_08155</name>
</gene>
<protein>
    <submittedName>
        <fullName evidence="2">Glycosyl hydrolase family 17 protein</fullName>
    </submittedName>
</protein>
<reference evidence="3 4" key="1">
    <citation type="journal article" date="2016" name="Nat. Commun.">
        <title>Microbial interactions lead to rapid micro-scale successions on model marine particles.</title>
        <authorList>
            <person name="Datta M.S."/>
            <person name="Sliwerska E."/>
            <person name="Gore J."/>
            <person name="Polz M.F."/>
            <person name="Cordero O.X."/>
        </authorList>
    </citation>
    <scope>NUCLEOTIDE SEQUENCE [LARGE SCALE GENOMIC DNA]</scope>
    <source>
        <strain evidence="3 4">4G03</strain>
    </source>
</reference>
<dbReference type="RefSeq" id="WP_099213781.1">
    <property type="nucleotide sequence ID" value="NZ_JAUYVU010000005.1"/>
</dbReference>
<name>A0A2G1BYL6_9FLAO</name>
<dbReference type="GO" id="GO:0004553">
    <property type="term" value="F:hydrolase activity, hydrolyzing O-glycosyl compounds"/>
    <property type="evidence" value="ECO:0007669"/>
    <property type="project" value="InterPro"/>
</dbReference>